<dbReference type="InterPro" id="IPR000835">
    <property type="entry name" value="HTH_MarR-typ"/>
</dbReference>
<dbReference type="SMART" id="SM00347">
    <property type="entry name" value="HTH_MARR"/>
    <property type="match status" value="1"/>
</dbReference>
<accession>A0ABP4FPS5</accession>
<proteinExistence type="predicted"/>
<evidence type="ECO:0000256" key="2">
    <source>
        <dbReference type="ARBA" id="ARBA00023125"/>
    </source>
</evidence>
<dbReference type="Gene3D" id="1.10.10.10">
    <property type="entry name" value="Winged helix-like DNA-binding domain superfamily/Winged helix DNA-binding domain"/>
    <property type="match status" value="1"/>
</dbReference>
<reference evidence="6" key="1">
    <citation type="journal article" date="2019" name="Int. J. Syst. Evol. Microbiol.">
        <title>The Global Catalogue of Microorganisms (GCM) 10K type strain sequencing project: providing services to taxonomists for standard genome sequencing and annotation.</title>
        <authorList>
            <consortium name="The Broad Institute Genomics Platform"/>
            <consortium name="The Broad Institute Genome Sequencing Center for Infectious Disease"/>
            <person name="Wu L."/>
            <person name="Ma J."/>
        </authorList>
    </citation>
    <scope>NUCLEOTIDE SEQUENCE [LARGE SCALE GENOMIC DNA]</scope>
    <source>
        <strain evidence="6">JCM 12696</strain>
    </source>
</reference>
<keyword evidence="2" id="KW-0238">DNA-binding</keyword>
<dbReference type="PRINTS" id="PR00598">
    <property type="entry name" value="HTHMARR"/>
</dbReference>
<evidence type="ECO:0000259" key="4">
    <source>
        <dbReference type="PROSITE" id="PS50995"/>
    </source>
</evidence>
<dbReference type="PROSITE" id="PS01117">
    <property type="entry name" value="HTH_MARR_1"/>
    <property type="match status" value="1"/>
</dbReference>
<gene>
    <name evidence="5" type="ORF">GCM10009654_58510</name>
</gene>
<keyword evidence="1" id="KW-0805">Transcription regulation</keyword>
<dbReference type="InterPro" id="IPR036390">
    <property type="entry name" value="WH_DNA-bd_sf"/>
</dbReference>
<dbReference type="RefSeq" id="WP_344283072.1">
    <property type="nucleotide sequence ID" value="NZ_BAAAKV010000070.1"/>
</dbReference>
<dbReference type="InterPro" id="IPR023187">
    <property type="entry name" value="Tscrpt_reg_MarR-type_CS"/>
</dbReference>
<dbReference type="InterPro" id="IPR036388">
    <property type="entry name" value="WH-like_DNA-bd_sf"/>
</dbReference>
<dbReference type="Proteomes" id="UP001501371">
    <property type="component" value="Unassembled WGS sequence"/>
</dbReference>
<organism evidence="5 6">
    <name type="scientific">Streptomyces hebeiensis</name>
    <dbReference type="NCBI Taxonomy" id="229486"/>
    <lineage>
        <taxon>Bacteria</taxon>
        <taxon>Bacillati</taxon>
        <taxon>Actinomycetota</taxon>
        <taxon>Actinomycetes</taxon>
        <taxon>Kitasatosporales</taxon>
        <taxon>Streptomycetaceae</taxon>
        <taxon>Streptomyces</taxon>
    </lineage>
</organism>
<keyword evidence="6" id="KW-1185">Reference proteome</keyword>
<dbReference type="PANTHER" id="PTHR33164">
    <property type="entry name" value="TRANSCRIPTIONAL REGULATOR, MARR FAMILY"/>
    <property type="match status" value="1"/>
</dbReference>
<evidence type="ECO:0000256" key="3">
    <source>
        <dbReference type="ARBA" id="ARBA00023163"/>
    </source>
</evidence>
<dbReference type="InterPro" id="IPR039422">
    <property type="entry name" value="MarR/SlyA-like"/>
</dbReference>
<evidence type="ECO:0000256" key="1">
    <source>
        <dbReference type="ARBA" id="ARBA00023015"/>
    </source>
</evidence>
<dbReference type="PROSITE" id="PS50995">
    <property type="entry name" value="HTH_MARR_2"/>
    <property type="match status" value="1"/>
</dbReference>
<dbReference type="SUPFAM" id="SSF46785">
    <property type="entry name" value="Winged helix' DNA-binding domain"/>
    <property type="match status" value="1"/>
</dbReference>
<name>A0ABP4FPS5_9ACTN</name>
<protein>
    <submittedName>
        <fullName evidence="5">MarR family transcriptional regulator</fullName>
    </submittedName>
</protein>
<dbReference type="PANTHER" id="PTHR33164:SF94">
    <property type="entry name" value="TRANSCRIPTIONAL REGULATORY PROTEIN-RELATED"/>
    <property type="match status" value="1"/>
</dbReference>
<dbReference type="Pfam" id="PF01047">
    <property type="entry name" value="MarR"/>
    <property type="match status" value="1"/>
</dbReference>
<comment type="caution">
    <text evidence="5">The sequence shown here is derived from an EMBL/GenBank/DDBJ whole genome shotgun (WGS) entry which is preliminary data.</text>
</comment>
<evidence type="ECO:0000313" key="6">
    <source>
        <dbReference type="Proteomes" id="UP001501371"/>
    </source>
</evidence>
<evidence type="ECO:0000313" key="5">
    <source>
        <dbReference type="EMBL" id="GAA1193621.1"/>
    </source>
</evidence>
<keyword evidence="3" id="KW-0804">Transcription</keyword>
<feature type="domain" description="HTH marR-type" evidence="4">
    <location>
        <begin position="13"/>
        <end position="147"/>
    </location>
</feature>
<sequence length="168" mass="17737">MGDLGERHAVAGADDVVSVVMAAARLVMGMSARALAEVDESLSLPQLRTLVALEGCGPVKLVELADVLGVNPSTALRAVARLESTGLVDRRTNPDSRREVVLSLTPRGEELAKKVLAHRRREVEKLVEGVPAQVRTGLVDGLCALLAAAGDRSIAVPGTAEEFRRTVL</sequence>
<dbReference type="EMBL" id="BAAAKV010000070">
    <property type="protein sequence ID" value="GAA1193621.1"/>
    <property type="molecule type" value="Genomic_DNA"/>
</dbReference>